<evidence type="ECO:0000313" key="3">
    <source>
        <dbReference type="Proteomes" id="UP000054498"/>
    </source>
</evidence>
<protein>
    <submittedName>
        <fullName evidence="2">Uncharacterized protein</fullName>
    </submittedName>
</protein>
<reference evidence="2 3" key="1">
    <citation type="journal article" date="2013" name="BMC Genomics">
        <title>Reconstruction of the lipid metabolism for the microalga Monoraphidium neglectum from its genome sequence reveals characteristics suitable for biofuel production.</title>
        <authorList>
            <person name="Bogen C."/>
            <person name="Al-Dilaimi A."/>
            <person name="Albersmeier A."/>
            <person name="Wichmann J."/>
            <person name="Grundmann M."/>
            <person name="Rupp O."/>
            <person name="Lauersen K.J."/>
            <person name="Blifernez-Klassen O."/>
            <person name="Kalinowski J."/>
            <person name="Goesmann A."/>
            <person name="Mussgnug J.H."/>
            <person name="Kruse O."/>
        </authorList>
    </citation>
    <scope>NUCLEOTIDE SEQUENCE [LARGE SCALE GENOMIC DNA]</scope>
    <source>
        <strain evidence="2 3">SAG 48.87</strain>
    </source>
</reference>
<name>A0A0D2JJT0_9CHLO</name>
<dbReference type="RefSeq" id="XP_013898567.1">
    <property type="nucleotide sequence ID" value="XM_014043113.1"/>
</dbReference>
<evidence type="ECO:0000256" key="1">
    <source>
        <dbReference type="SAM" id="MobiDB-lite"/>
    </source>
</evidence>
<sequence>MADTLGDIIAHRSGTAPQGAAAAPASAATNTNANSSGADHAGGIGDNNLQRVAETGDGATFASAAPHVEANGGGPAPAKASRPSAFGGAAAAGQLPPLPPAGAGGGDGGPAPALASAASMARAQSLARQYSAARRVTGGIYDRIRTFLETKRPGQVDLPEVLQVKGLIRLGEARAACRFARAHTRGV</sequence>
<dbReference type="GeneID" id="25741287"/>
<feature type="compositionally biased region" description="Low complexity" evidence="1">
    <location>
        <begin position="80"/>
        <end position="95"/>
    </location>
</feature>
<dbReference type="EMBL" id="KK101815">
    <property type="protein sequence ID" value="KIY99547.1"/>
    <property type="molecule type" value="Genomic_DNA"/>
</dbReference>
<accession>A0A0D2JJT0</accession>
<feature type="region of interest" description="Disordered" evidence="1">
    <location>
        <begin position="65"/>
        <end position="116"/>
    </location>
</feature>
<proteinExistence type="predicted"/>
<dbReference type="AlphaFoldDB" id="A0A0D2JJT0"/>
<dbReference type="Proteomes" id="UP000054498">
    <property type="component" value="Unassembled WGS sequence"/>
</dbReference>
<organism evidence="2 3">
    <name type="scientific">Monoraphidium neglectum</name>
    <dbReference type="NCBI Taxonomy" id="145388"/>
    <lineage>
        <taxon>Eukaryota</taxon>
        <taxon>Viridiplantae</taxon>
        <taxon>Chlorophyta</taxon>
        <taxon>core chlorophytes</taxon>
        <taxon>Chlorophyceae</taxon>
        <taxon>CS clade</taxon>
        <taxon>Sphaeropleales</taxon>
        <taxon>Selenastraceae</taxon>
        <taxon>Monoraphidium</taxon>
    </lineage>
</organism>
<keyword evidence="3" id="KW-1185">Reference proteome</keyword>
<feature type="region of interest" description="Disordered" evidence="1">
    <location>
        <begin position="15"/>
        <end position="50"/>
    </location>
</feature>
<feature type="compositionally biased region" description="Low complexity" evidence="1">
    <location>
        <begin position="15"/>
        <end position="38"/>
    </location>
</feature>
<gene>
    <name evidence="2" type="ORF">MNEG_8411</name>
</gene>
<evidence type="ECO:0000313" key="2">
    <source>
        <dbReference type="EMBL" id="KIY99547.1"/>
    </source>
</evidence>
<dbReference type="KEGG" id="mng:MNEG_8411"/>